<proteinExistence type="predicted"/>
<organism evidence="3 4">
    <name type="scientific">Folsomia candida</name>
    <name type="common">Springtail</name>
    <dbReference type="NCBI Taxonomy" id="158441"/>
    <lineage>
        <taxon>Eukaryota</taxon>
        <taxon>Metazoa</taxon>
        <taxon>Ecdysozoa</taxon>
        <taxon>Arthropoda</taxon>
        <taxon>Hexapoda</taxon>
        <taxon>Collembola</taxon>
        <taxon>Entomobryomorpha</taxon>
        <taxon>Isotomoidea</taxon>
        <taxon>Isotomidae</taxon>
        <taxon>Proisotominae</taxon>
        <taxon>Folsomia</taxon>
    </lineage>
</organism>
<dbReference type="OrthoDB" id="6339724at2759"/>
<accession>A0A226CY91</accession>
<evidence type="ECO:0000313" key="3">
    <source>
        <dbReference type="EMBL" id="OXA37016.1"/>
    </source>
</evidence>
<feature type="compositionally biased region" description="Low complexity" evidence="1">
    <location>
        <begin position="152"/>
        <end position="162"/>
    </location>
</feature>
<evidence type="ECO:0000256" key="2">
    <source>
        <dbReference type="SAM" id="SignalP"/>
    </source>
</evidence>
<dbReference type="Proteomes" id="UP000198287">
    <property type="component" value="Unassembled WGS sequence"/>
</dbReference>
<gene>
    <name evidence="3" type="ORF">Fcan01_28202</name>
</gene>
<protein>
    <submittedName>
        <fullName evidence="3">Uncharacterized protein</fullName>
    </submittedName>
</protein>
<feature type="compositionally biased region" description="Basic and acidic residues" evidence="1">
    <location>
        <begin position="138"/>
        <end position="151"/>
    </location>
</feature>
<dbReference type="AlphaFoldDB" id="A0A226CY91"/>
<evidence type="ECO:0000313" key="4">
    <source>
        <dbReference type="Proteomes" id="UP000198287"/>
    </source>
</evidence>
<feature type="signal peptide" evidence="2">
    <location>
        <begin position="1"/>
        <end position="20"/>
    </location>
</feature>
<feature type="chain" id="PRO_5012081763" evidence="2">
    <location>
        <begin position="21"/>
        <end position="352"/>
    </location>
</feature>
<comment type="caution">
    <text evidence="3">The sequence shown here is derived from an EMBL/GenBank/DDBJ whole genome shotgun (WGS) entry which is preliminary data.</text>
</comment>
<feature type="region of interest" description="Disordered" evidence="1">
    <location>
        <begin position="127"/>
        <end position="186"/>
    </location>
</feature>
<dbReference type="Pfam" id="PF07841">
    <property type="entry name" value="DM4_12"/>
    <property type="match status" value="1"/>
</dbReference>
<name>A0A226CY91_FOLCA</name>
<dbReference type="EMBL" id="LNIX01000066">
    <property type="protein sequence ID" value="OXA37016.1"/>
    <property type="molecule type" value="Genomic_DNA"/>
</dbReference>
<dbReference type="InterPro" id="IPR006631">
    <property type="entry name" value="DM4_12"/>
</dbReference>
<dbReference type="PANTHER" id="PTHR21398">
    <property type="entry name" value="AGAP007094-PA"/>
    <property type="match status" value="1"/>
</dbReference>
<dbReference type="PANTHER" id="PTHR21398:SF6">
    <property type="entry name" value="AGAP007094-PA"/>
    <property type="match status" value="1"/>
</dbReference>
<evidence type="ECO:0000256" key="1">
    <source>
        <dbReference type="SAM" id="MobiDB-lite"/>
    </source>
</evidence>
<dbReference type="SMART" id="SM00718">
    <property type="entry name" value="DM4_12"/>
    <property type="match status" value="1"/>
</dbReference>
<reference evidence="3 4" key="1">
    <citation type="submission" date="2015-12" db="EMBL/GenBank/DDBJ databases">
        <title>The genome of Folsomia candida.</title>
        <authorList>
            <person name="Faddeeva A."/>
            <person name="Derks M.F."/>
            <person name="Anvar Y."/>
            <person name="Smit S."/>
            <person name="Van Straalen N."/>
            <person name="Roelofs D."/>
        </authorList>
    </citation>
    <scope>NUCLEOTIDE SEQUENCE [LARGE SCALE GENOMIC DNA]</scope>
    <source>
        <strain evidence="3 4">VU population</strain>
        <tissue evidence="3">Whole body</tissue>
    </source>
</reference>
<dbReference type="OMA" id="DRPPFYP"/>
<keyword evidence="2" id="KW-0732">Signal</keyword>
<sequence>MKLKLISTLIFCLWWNSCSCLNNTSSPTSSGKPISETEQQFVDWASRQFSKRMLWMTHKRRFVLPKGTILQITPKITVPVFRHAPYNGGFDSDIQASWTFYMKFDKLNMTSDDHPWPFDRPPFYPFGEMMRPNVGESGSKKPDDKKPDNQKQTESSQESQQSHFHHHPYYDPNPAKPFPNIKHHFNEGDDAKSILHTVQAHNVYPAFGGGRNTRRRPRPKRAIMSLPPPESMFGGERAVILPSLEGIMTSLGLSGRSCLLRAVCEVHEFPLSTGGYGLFGELVTLFFSVSESPYAESHMPAYLEAEGHGKSGDCAKYKKSCEKSIFVWERRPEFDKGSEKVDQIKVKDDNAL</sequence>
<keyword evidence="4" id="KW-1185">Reference proteome</keyword>